<dbReference type="InterPro" id="IPR000086">
    <property type="entry name" value="NUDIX_hydrolase_dom"/>
</dbReference>
<evidence type="ECO:0000256" key="1">
    <source>
        <dbReference type="ARBA" id="ARBA00001946"/>
    </source>
</evidence>
<dbReference type="EMBL" id="HG937694">
    <property type="protein sequence ID" value="CDP39056.1"/>
    <property type="molecule type" value="Genomic_DNA"/>
</dbReference>
<dbReference type="GO" id="GO:1901909">
    <property type="term" value="P:diadenosine hexaphosphate catabolic process"/>
    <property type="evidence" value="ECO:0007669"/>
    <property type="project" value="TreeGrafter"/>
</dbReference>
<dbReference type="PROSITE" id="PS51462">
    <property type="entry name" value="NUDIX"/>
    <property type="match status" value="1"/>
</dbReference>
<dbReference type="GO" id="GO:0008486">
    <property type="term" value="F:diphosphoinositol-polyphosphate diphosphatase activity"/>
    <property type="evidence" value="ECO:0007669"/>
    <property type="project" value="UniProtKB-EC"/>
</dbReference>
<dbReference type="PhylomeDB" id="A0A060TIR5"/>
<dbReference type="PANTHER" id="PTHR12629:SF0">
    <property type="entry name" value="DIPHOSPHOINOSITOL-POLYPHOSPHATE DIPHOSPHATASE"/>
    <property type="match status" value="1"/>
</dbReference>
<keyword evidence="3 6" id="KW-0378">Hydrolase</keyword>
<dbReference type="GO" id="GO:0034431">
    <property type="term" value="F:bis(5'-adenosyl)-hexaphosphatase activity"/>
    <property type="evidence" value="ECO:0007669"/>
    <property type="project" value="TreeGrafter"/>
</dbReference>
<dbReference type="GO" id="GO:0005634">
    <property type="term" value="C:nucleus"/>
    <property type="evidence" value="ECO:0007669"/>
    <property type="project" value="TreeGrafter"/>
</dbReference>
<reference evidence="6" key="2">
    <citation type="submission" date="2014-06" db="EMBL/GenBank/DDBJ databases">
        <title>The complete genome of Blastobotrys (Arxula) adeninivorans LS3 - a yeast of biotechnological interest.</title>
        <authorList>
            <person name="Kunze G."/>
            <person name="Gaillardin C."/>
            <person name="Czernicka M."/>
            <person name="Durrens P."/>
            <person name="Martin T."/>
            <person name="Boer E."/>
            <person name="Gabaldon T."/>
            <person name="Cruz J."/>
            <person name="Talla E."/>
            <person name="Marck C."/>
            <person name="Goffeau A."/>
            <person name="Barbe V."/>
            <person name="Baret P."/>
            <person name="Baronian K."/>
            <person name="Beier S."/>
            <person name="Bleykasten C."/>
            <person name="Bode R."/>
            <person name="Casaregola S."/>
            <person name="Despons L."/>
            <person name="Fairhead C."/>
            <person name="Giersberg M."/>
            <person name="Gierski P."/>
            <person name="Hahnel U."/>
            <person name="Hartmann A."/>
            <person name="Jankowska D."/>
            <person name="Jubin C."/>
            <person name="Jung P."/>
            <person name="Lafontaine I."/>
            <person name="Leh-Louis V."/>
            <person name="Lemaire M."/>
            <person name="Marcet-Houben M."/>
            <person name="Mascher M."/>
            <person name="Morel G."/>
            <person name="Richard G.-F."/>
            <person name="Riechen J."/>
            <person name="Sacerdot C."/>
            <person name="Sarkar A."/>
            <person name="Savel G."/>
            <person name="Schacherer J."/>
            <person name="Sherman D."/>
            <person name="Straub M.-L."/>
            <person name="Stein N."/>
            <person name="Thierry A."/>
            <person name="Trautwein-Schult A."/>
            <person name="Westhof E."/>
            <person name="Worch S."/>
            <person name="Dujon B."/>
            <person name="Souciet J.-L."/>
            <person name="Wincker P."/>
            <person name="Scholz U."/>
            <person name="Neuveglise N."/>
        </authorList>
    </citation>
    <scope>NUCLEOTIDE SEQUENCE</scope>
    <source>
        <strain evidence="6">LS3</strain>
    </source>
</reference>
<evidence type="ECO:0000259" key="5">
    <source>
        <dbReference type="PROSITE" id="PS51462"/>
    </source>
</evidence>
<evidence type="ECO:0000313" key="6">
    <source>
        <dbReference type="EMBL" id="CDP39056.1"/>
    </source>
</evidence>
<accession>A0A060TIR5</accession>
<dbReference type="GO" id="GO:0005737">
    <property type="term" value="C:cytoplasm"/>
    <property type="evidence" value="ECO:0007669"/>
    <property type="project" value="TreeGrafter"/>
</dbReference>
<proteinExistence type="predicted"/>
<name>A0A060TIR5_BLAAD</name>
<dbReference type="GO" id="GO:1901907">
    <property type="term" value="P:diadenosine pentaphosphate catabolic process"/>
    <property type="evidence" value="ECO:0007669"/>
    <property type="project" value="TreeGrafter"/>
</dbReference>
<protein>
    <submittedName>
        <fullName evidence="6">ARAD1D48730p</fullName>
        <ecNumber evidence="6">3.6.1.52</ecNumber>
    </submittedName>
</protein>
<dbReference type="Gene3D" id="3.90.79.10">
    <property type="entry name" value="Nucleoside Triphosphate Pyrophosphohydrolase"/>
    <property type="match status" value="1"/>
</dbReference>
<dbReference type="AlphaFoldDB" id="A0A060TIR5"/>
<dbReference type="InterPro" id="IPR047198">
    <property type="entry name" value="DDP-like_NUDIX"/>
</dbReference>
<dbReference type="InterPro" id="IPR015797">
    <property type="entry name" value="NUDIX_hydrolase-like_dom_sf"/>
</dbReference>
<dbReference type="GO" id="GO:0071543">
    <property type="term" value="P:diphosphoinositol polyphosphate metabolic process"/>
    <property type="evidence" value="ECO:0007669"/>
    <property type="project" value="TreeGrafter"/>
</dbReference>
<gene>
    <name evidence="6" type="ORF">GNLVRS02_ARAD1D48730g</name>
</gene>
<dbReference type="GO" id="GO:1901911">
    <property type="term" value="P:adenosine 5'-(hexahydrogen pentaphosphate) catabolic process"/>
    <property type="evidence" value="ECO:0007669"/>
    <property type="project" value="TreeGrafter"/>
</dbReference>
<dbReference type="CDD" id="cd04666">
    <property type="entry name" value="NUDIX_DIPP2_like_Nudt4"/>
    <property type="match status" value="1"/>
</dbReference>
<dbReference type="GO" id="GO:0046872">
    <property type="term" value="F:metal ion binding"/>
    <property type="evidence" value="ECO:0007669"/>
    <property type="project" value="UniProtKB-KW"/>
</dbReference>
<keyword evidence="4" id="KW-0460">Magnesium</keyword>
<reference evidence="6" key="1">
    <citation type="submission" date="2014-02" db="EMBL/GenBank/DDBJ databases">
        <authorList>
            <person name="Genoscope - CEA"/>
        </authorList>
    </citation>
    <scope>NUCLEOTIDE SEQUENCE</scope>
    <source>
        <strain evidence="6">LS3</strain>
    </source>
</reference>
<dbReference type="SUPFAM" id="SSF55811">
    <property type="entry name" value="Nudix"/>
    <property type="match status" value="1"/>
</dbReference>
<evidence type="ECO:0000256" key="2">
    <source>
        <dbReference type="ARBA" id="ARBA00022723"/>
    </source>
</evidence>
<evidence type="ECO:0000256" key="3">
    <source>
        <dbReference type="ARBA" id="ARBA00022801"/>
    </source>
</evidence>
<feature type="domain" description="Nudix hydrolase" evidence="5">
    <location>
        <begin position="25"/>
        <end position="168"/>
    </location>
</feature>
<dbReference type="GO" id="GO:0034432">
    <property type="term" value="F:bis(5'-adenosyl)-pentaphosphatase activity"/>
    <property type="evidence" value="ECO:0007669"/>
    <property type="project" value="TreeGrafter"/>
</dbReference>
<dbReference type="EC" id="3.6.1.52" evidence="6"/>
<dbReference type="Pfam" id="PF00293">
    <property type="entry name" value="NUDIX"/>
    <property type="match status" value="1"/>
</dbReference>
<dbReference type="GO" id="GO:0000298">
    <property type="term" value="F:endopolyphosphatase activity"/>
    <property type="evidence" value="ECO:0007669"/>
    <property type="project" value="TreeGrafter"/>
</dbReference>
<comment type="cofactor">
    <cofactor evidence="1">
        <name>Mg(2+)</name>
        <dbReference type="ChEBI" id="CHEBI:18420"/>
    </cofactor>
</comment>
<sequence>MGSTVNKTAVARVGRENQVYSAKTGARLVAGTVILSPDRNKVLLISSEARPDCWIVPKGGVEKDEPDPEASAIRETWEEAGVTGKIVRSLGIIEDKRPPKTWPSDTTQGALSTWPPRSEFHFYELEFEAMDDVFPECHKRRRCWATYSEAKDKLMWDNRAELVEALERSSINKQL</sequence>
<keyword evidence="2" id="KW-0479">Metal-binding</keyword>
<evidence type="ECO:0000256" key="4">
    <source>
        <dbReference type="ARBA" id="ARBA00022842"/>
    </source>
</evidence>
<dbReference type="PANTHER" id="PTHR12629">
    <property type="entry name" value="DIPHOSPHOINOSITOL POLYPHOSPHATE PHOSPHOHYDROLASE"/>
    <property type="match status" value="1"/>
</dbReference>
<organism evidence="6">
    <name type="scientific">Blastobotrys adeninivorans</name>
    <name type="common">Yeast</name>
    <name type="synonym">Arxula adeninivorans</name>
    <dbReference type="NCBI Taxonomy" id="409370"/>
    <lineage>
        <taxon>Eukaryota</taxon>
        <taxon>Fungi</taxon>
        <taxon>Dikarya</taxon>
        <taxon>Ascomycota</taxon>
        <taxon>Saccharomycotina</taxon>
        <taxon>Dipodascomycetes</taxon>
        <taxon>Dipodascales</taxon>
        <taxon>Trichomonascaceae</taxon>
        <taxon>Blastobotrys</taxon>
    </lineage>
</organism>